<comment type="similarity">
    <text evidence="3 8">Belongs to the HMBS family.</text>
</comment>
<evidence type="ECO:0000259" key="9">
    <source>
        <dbReference type="Pfam" id="PF01379"/>
    </source>
</evidence>
<dbReference type="GO" id="GO:0004418">
    <property type="term" value="F:hydroxymethylbilane synthase activity"/>
    <property type="evidence" value="ECO:0007669"/>
    <property type="project" value="UniProtKB-UniRule"/>
</dbReference>
<dbReference type="RefSeq" id="WP_046139632.1">
    <property type="nucleotide sequence ID" value="NZ_LANJ01000047.1"/>
</dbReference>
<dbReference type="GO" id="GO:0005737">
    <property type="term" value="C:cytoplasm"/>
    <property type="evidence" value="ECO:0007669"/>
    <property type="project" value="UniProtKB-UniRule"/>
</dbReference>
<accession>A0A0F5Q2H4</accession>
<dbReference type="PANTHER" id="PTHR11557:SF0">
    <property type="entry name" value="PORPHOBILINOGEN DEAMINASE"/>
    <property type="match status" value="1"/>
</dbReference>
<sequence length="313" mass="33030">MQSPAPFTRIGTRGSPLALTQARLVRKLLSAAHGVSEDDIAIEVISTGGDRSQASNASLIEIGGKGLFTKEIDDAMLDGRIDIGVHSSKDVATRLPDGIELVGFLEREDVRDAFMSVKVASLDQLPERGRFGTSSIRRAAQVLRVRPDLTIVPFRGNVGTRLQKLLDDVADGTMLAMAGLNRLGEGHRATALLDPEIFMPAPAQGAIGIAVRSNDSKTAQLVAGLNHAPTHLTITAERAMLAVLDGSCRTPVGTLSRLDNGTVTLKGQILSLDGKTVFDSIASGTDPVVVGKQVGDDLIAQAGTEWLAQWAAL</sequence>
<dbReference type="SUPFAM" id="SSF53850">
    <property type="entry name" value="Periplasmic binding protein-like II"/>
    <property type="match status" value="1"/>
</dbReference>
<dbReference type="PIRSF" id="PIRSF001438">
    <property type="entry name" value="4pyrrol_synth_OHMeBilane_synth"/>
    <property type="match status" value="1"/>
</dbReference>
<dbReference type="PANTHER" id="PTHR11557">
    <property type="entry name" value="PORPHOBILINOGEN DEAMINASE"/>
    <property type="match status" value="1"/>
</dbReference>
<dbReference type="Pfam" id="PF03900">
    <property type="entry name" value="Porphobil_deamC"/>
    <property type="match status" value="1"/>
</dbReference>
<evidence type="ECO:0000256" key="6">
    <source>
        <dbReference type="ARBA" id="ARBA00023244"/>
    </source>
</evidence>
<name>A0A0F5Q2H4_9HYPH</name>
<dbReference type="InterPro" id="IPR022417">
    <property type="entry name" value="Porphobilin_deaminase_N"/>
</dbReference>
<dbReference type="InterPro" id="IPR022419">
    <property type="entry name" value="Porphobilin_deaminase_cofac_BS"/>
</dbReference>
<evidence type="ECO:0000313" key="11">
    <source>
        <dbReference type="EMBL" id="KKC35060.1"/>
    </source>
</evidence>
<evidence type="ECO:0000256" key="5">
    <source>
        <dbReference type="ARBA" id="ARBA00022679"/>
    </source>
</evidence>
<feature type="domain" description="Porphobilinogen deaminase N-terminal" evidence="9">
    <location>
        <begin position="9"/>
        <end position="219"/>
    </location>
</feature>
<reference evidence="11 12" key="1">
    <citation type="submission" date="2015-03" db="EMBL/GenBank/DDBJ databases">
        <authorList>
            <person name="Lepp D."/>
            <person name="Hassan Y.I."/>
            <person name="Li X.-Z."/>
            <person name="Zhou T."/>
        </authorList>
    </citation>
    <scope>NUCLEOTIDE SEQUENCE [LARGE SCALE GENOMIC DNA]</scope>
    <source>
        <strain evidence="11 12">E84</strain>
    </source>
</reference>
<evidence type="ECO:0000256" key="8">
    <source>
        <dbReference type="HAMAP-Rule" id="MF_00260"/>
    </source>
</evidence>
<dbReference type="Pfam" id="PF01379">
    <property type="entry name" value="Porphobil_deam"/>
    <property type="match status" value="1"/>
</dbReference>
<dbReference type="HAMAP" id="MF_00260">
    <property type="entry name" value="Porphobil_deam"/>
    <property type="match status" value="1"/>
</dbReference>
<dbReference type="NCBIfam" id="TIGR00212">
    <property type="entry name" value="hemC"/>
    <property type="match status" value="1"/>
</dbReference>
<comment type="caution">
    <text evidence="11">The sequence shown here is derived from an EMBL/GenBank/DDBJ whole genome shotgun (WGS) entry which is preliminary data.</text>
</comment>
<evidence type="ECO:0000256" key="3">
    <source>
        <dbReference type="ARBA" id="ARBA00005638"/>
    </source>
</evidence>
<evidence type="ECO:0000313" key="12">
    <source>
        <dbReference type="Proteomes" id="UP000033411"/>
    </source>
</evidence>
<dbReference type="EC" id="2.5.1.61" evidence="8"/>
<dbReference type="PRINTS" id="PR00151">
    <property type="entry name" value="PORPHBDMNASE"/>
</dbReference>
<dbReference type="AlphaFoldDB" id="A0A0F5Q2H4"/>
<feature type="domain" description="Porphobilinogen deaminase C-terminal" evidence="10">
    <location>
        <begin position="232"/>
        <end position="299"/>
    </location>
</feature>
<dbReference type="PATRIC" id="fig|1293439.3.peg.3675"/>
<evidence type="ECO:0000256" key="1">
    <source>
        <dbReference type="ARBA" id="ARBA00002869"/>
    </source>
</evidence>
<proteinExistence type="inferred from homology"/>
<feature type="modified residue" description="S-(dipyrrolylmethanemethyl)cysteine" evidence="8">
    <location>
        <position position="248"/>
    </location>
</feature>
<dbReference type="STRING" id="1293439.WH87_18010"/>
<dbReference type="UniPathway" id="UPA00251">
    <property type="reaction ID" value="UER00319"/>
</dbReference>
<dbReference type="FunFam" id="3.40.190.10:FF:000005">
    <property type="entry name" value="Porphobilinogen deaminase"/>
    <property type="match status" value="1"/>
</dbReference>
<keyword evidence="5 8" id="KW-0808">Transferase</keyword>
<dbReference type="Gene3D" id="3.40.190.10">
    <property type="entry name" value="Periplasmic binding protein-like II"/>
    <property type="match status" value="2"/>
</dbReference>
<organism evidence="11 12">
    <name type="scientific">Devosia epidermidihirudinis</name>
    <dbReference type="NCBI Taxonomy" id="1293439"/>
    <lineage>
        <taxon>Bacteria</taxon>
        <taxon>Pseudomonadati</taxon>
        <taxon>Pseudomonadota</taxon>
        <taxon>Alphaproteobacteria</taxon>
        <taxon>Hyphomicrobiales</taxon>
        <taxon>Devosiaceae</taxon>
        <taxon>Devosia</taxon>
    </lineage>
</organism>
<dbReference type="InterPro" id="IPR022418">
    <property type="entry name" value="Porphobilinogen_deaminase_C"/>
</dbReference>
<evidence type="ECO:0000256" key="7">
    <source>
        <dbReference type="ARBA" id="ARBA00048169"/>
    </source>
</evidence>
<keyword evidence="12" id="KW-1185">Reference proteome</keyword>
<comment type="cofactor">
    <cofactor evidence="8">
        <name>dipyrromethane</name>
        <dbReference type="ChEBI" id="CHEBI:60342"/>
    </cofactor>
    <text evidence="8">Binds 1 dipyrromethane group covalently.</text>
</comment>
<dbReference type="InterPro" id="IPR000860">
    <property type="entry name" value="HemC"/>
</dbReference>
<gene>
    <name evidence="8" type="primary">hemC</name>
    <name evidence="11" type="ORF">WH87_18010</name>
</gene>
<comment type="catalytic activity">
    <reaction evidence="7 8">
        <text>4 porphobilinogen + H2O = hydroxymethylbilane + 4 NH4(+)</text>
        <dbReference type="Rhea" id="RHEA:13185"/>
        <dbReference type="ChEBI" id="CHEBI:15377"/>
        <dbReference type="ChEBI" id="CHEBI:28938"/>
        <dbReference type="ChEBI" id="CHEBI:57845"/>
        <dbReference type="ChEBI" id="CHEBI:58126"/>
        <dbReference type="EC" id="2.5.1.61"/>
    </reaction>
</comment>
<dbReference type="OrthoDB" id="9810298at2"/>
<comment type="pathway">
    <text evidence="2">Porphyrin-containing compound metabolism; protoporphyrin-IX biosynthesis; coproporphyrinogen-III from 5-aminolevulinate: step 2/4.</text>
</comment>
<comment type="subunit">
    <text evidence="4 8">Monomer.</text>
</comment>
<dbReference type="PROSITE" id="PS00533">
    <property type="entry name" value="PORPHOBILINOGEN_DEAM"/>
    <property type="match status" value="1"/>
</dbReference>
<dbReference type="Gene3D" id="3.30.160.40">
    <property type="entry name" value="Porphobilinogen deaminase, C-terminal domain"/>
    <property type="match status" value="1"/>
</dbReference>
<keyword evidence="6 8" id="KW-0627">Porphyrin biosynthesis</keyword>
<dbReference type="SUPFAM" id="SSF54782">
    <property type="entry name" value="Porphobilinogen deaminase (hydroxymethylbilane synthase), C-terminal domain"/>
    <property type="match status" value="1"/>
</dbReference>
<evidence type="ECO:0000256" key="4">
    <source>
        <dbReference type="ARBA" id="ARBA00011245"/>
    </source>
</evidence>
<dbReference type="Proteomes" id="UP000033411">
    <property type="component" value="Unassembled WGS sequence"/>
</dbReference>
<comment type="miscellaneous">
    <text evidence="8">The porphobilinogen subunits are added to the dipyrromethane group.</text>
</comment>
<evidence type="ECO:0000256" key="2">
    <source>
        <dbReference type="ARBA" id="ARBA00004735"/>
    </source>
</evidence>
<comment type="function">
    <text evidence="1 8">Tetrapolymerization of the monopyrrole PBG into the hydroxymethylbilane pre-uroporphyrinogen in several discrete steps.</text>
</comment>
<dbReference type="GO" id="GO:0006782">
    <property type="term" value="P:protoporphyrinogen IX biosynthetic process"/>
    <property type="evidence" value="ECO:0007669"/>
    <property type="project" value="UniProtKB-UniRule"/>
</dbReference>
<evidence type="ECO:0000259" key="10">
    <source>
        <dbReference type="Pfam" id="PF03900"/>
    </source>
</evidence>
<protein>
    <recommendedName>
        <fullName evidence="8">Porphobilinogen deaminase</fullName>
        <shortName evidence="8">PBG</shortName>
        <ecNumber evidence="8">2.5.1.61</ecNumber>
    </recommendedName>
    <alternativeName>
        <fullName evidence="8">Hydroxymethylbilane synthase</fullName>
        <shortName evidence="8">HMBS</shortName>
    </alternativeName>
    <alternativeName>
        <fullName evidence="8">Pre-uroporphyrinogen synthase</fullName>
    </alternativeName>
</protein>
<dbReference type="InterPro" id="IPR036803">
    <property type="entry name" value="Porphobilinogen_deaminase_C_sf"/>
</dbReference>
<dbReference type="EMBL" id="LANJ01000047">
    <property type="protein sequence ID" value="KKC35060.1"/>
    <property type="molecule type" value="Genomic_DNA"/>
</dbReference>